<keyword evidence="5" id="KW-1185">Reference proteome</keyword>
<evidence type="ECO:0000256" key="2">
    <source>
        <dbReference type="SAM" id="Phobius"/>
    </source>
</evidence>
<keyword evidence="2" id="KW-1133">Transmembrane helix</keyword>
<evidence type="ECO:0000313" key="5">
    <source>
        <dbReference type="Proteomes" id="UP000030750"/>
    </source>
</evidence>
<dbReference type="EMBL" id="HG712184">
    <property type="protein sequence ID" value="CDJ50353.1"/>
    <property type="molecule type" value="Genomic_DNA"/>
</dbReference>
<evidence type="ECO:0000313" key="4">
    <source>
        <dbReference type="EMBL" id="CDJ50353.1"/>
    </source>
</evidence>
<keyword evidence="2" id="KW-0472">Membrane</keyword>
<proteinExistence type="predicted"/>
<feature type="chain" id="PRO_5004674739" description="Transmembrane protein" evidence="3">
    <location>
        <begin position="18"/>
        <end position="402"/>
    </location>
</feature>
<feature type="region of interest" description="Disordered" evidence="1">
    <location>
        <begin position="27"/>
        <end position="52"/>
    </location>
</feature>
<feature type="transmembrane region" description="Helical" evidence="2">
    <location>
        <begin position="90"/>
        <end position="115"/>
    </location>
</feature>
<feature type="compositionally biased region" description="Low complexity" evidence="1">
    <location>
        <begin position="291"/>
        <end position="308"/>
    </location>
</feature>
<protein>
    <recommendedName>
        <fullName evidence="6">Transmembrane protein</fullName>
    </recommendedName>
</protein>
<gene>
    <name evidence="4" type="ORF">EBH_0033000</name>
</gene>
<organism evidence="4 5">
    <name type="scientific">Eimeria brunetti</name>
    <dbReference type="NCBI Taxonomy" id="51314"/>
    <lineage>
        <taxon>Eukaryota</taxon>
        <taxon>Sar</taxon>
        <taxon>Alveolata</taxon>
        <taxon>Apicomplexa</taxon>
        <taxon>Conoidasida</taxon>
        <taxon>Coccidia</taxon>
        <taxon>Eucoccidiorida</taxon>
        <taxon>Eimeriorina</taxon>
        <taxon>Eimeriidae</taxon>
        <taxon>Eimeria</taxon>
    </lineage>
</organism>
<feature type="compositionally biased region" description="Basic residues" evidence="1">
    <location>
        <begin position="310"/>
        <end position="319"/>
    </location>
</feature>
<feature type="compositionally biased region" description="Basic and acidic residues" evidence="1">
    <location>
        <begin position="280"/>
        <end position="290"/>
    </location>
</feature>
<dbReference type="Proteomes" id="UP000030750">
    <property type="component" value="Unassembled WGS sequence"/>
</dbReference>
<feature type="signal peptide" evidence="3">
    <location>
        <begin position="1"/>
        <end position="17"/>
    </location>
</feature>
<feature type="region of interest" description="Disordered" evidence="1">
    <location>
        <begin position="271"/>
        <end position="322"/>
    </location>
</feature>
<feature type="region of interest" description="Disordered" evidence="1">
    <location>
        <begin position="143"/>
        <end position="169"/>
    </location>
</feature>
<reference evidence="4" key="2">
    <citation type="submission" date="2013-10" db="EMBL/GenBank/DDBJ databases">
        <authorList>
            <person name="Aslett M."/>
        </authorList>
    </citation>
    <scope>NUCLEOTIDE SEQUENCE [LARGE SCALE GENOMIC DNA]</scope>
    <source>
        <strain evidence="4">Houghton</strain>
    </source>
</reference>
<accession>U6LM63</accession>
<reference evidence="4" key="1">
    <citation type="submission" date="2013-10" db="EMBL/GenBank/DDBJ databases">
        <title>Genomic analysis of the causative agents of coccidiosis in chickens.</title>
        <authorList>
            <person name="Reid A.J."/>
            <person name="Blake D."/>
            <person name="Billington K."/>
            <person name="Browne H."/>
            <person name="Dunn M."/>
            <person name="Hung S."/>
            <person name="Kawahara F."/>
            <person name="Miranda-Saavedra D."/>
            <person name="Mourier T."/>
            <person name="Nagra H."/>
            <person name="Otto T.D."/>
            <person name="Rawlings N."/>
            <person name="Sanchez A."/>
            <person name="Sanders M."/>
            <person name="Subramaniam C."/>
            <person name="Tay Y."/>
            <person name="Dear P."/>
            <person name="Doerig C."/>
            <person name="Gruber A."/>
            <person name="Parkinson J."/>
            <person name="Shirley M."/>
            <person name="Wan K.L."/>
            <person name="Berriman M."/>
            <person name="Tomley F."/>
            <person name="Pain A."/>
        </authorList>
    </citation>
    <scope>NUCLEOTIDE SEQUENCE [LARGE SCALE GENOMIC DNA]</scope>
    <source>
        <strain evidence="4">Houghton</strain>
    </source>
</reference>
<dbReference type="VEuPathDB" id="ToxoDB:EBH_0033000"/>
<keyword evidence="2" id="KW-0812">Transmembrane</keyword>
<evidence type="ECO:0008006" key="6">
    <source>
        <dbReference type="Google" id="ProtNLM"/>
    </source>
</evidence>
<dbReference type="OrthoDB" id="347451at2759"/>
<evidence type="ECO:0000256" key="3">
    <source>
        <dbReference type="SAM" id="SignalP"/>
    </source>
</evidence>
<keyword evidence="3" id="KW-0732">Signal</keyword>
<evidence type="ECO:0000256" key="1">
    <source>
        <dbReference type="SAM" id="MobiDB-lite"/>
    </source>
</evidence>
<sequence>MLAYSAVLLPIVFSVVASPAGLLPATADSSPPGACSATGDRSSSCSAGARNDDRPRTLRDLEAYVALLEGRLEERLERHEQQQWEQQRNVFVLLAVSICIAVVFIVALAACKVYVKSLQNQMQHSFQKEEGWQHDISAGGLHTACGSGAPQKSPLPHDQAKLSSHKMEGSHQKDRWSSSWCSEEAHPTTAKLVFNDDLSEEDDICTYPSREDVERARAAEEVRAAAALPSELQRQQQELETRCSLLFERLHEITDASRAFCSSSSGSEKELETDLAEVGEPDKAQEKTAAEDAASGDIAAVARAGEPRAQPRRHRRKRQLAADPARIEEQRKLLQQLQQLFREIDAAFITNKPAHVSVMIRCCNALLRADGLAVLKACADCQALHKEAQSIIEIVVPCIWAT</sequence>
<name>U6LM63_9EIME</name>
<dbReference type="AlphaFoldDB" id="U6LM63"/>